<comment type="caution">
    <text evidence="1">The sequence shown here is derived from an EMBL/GenBank/DDBJ whole genome shotgun (WGS) entry which is preliminary data.</text>
</comment>
<keyword evidence="2" id="KW-1185">Reference proteome</keyword>
<protein>
    <submittedName>
        <fullName evidence="1">Uncharacterized protein</fullName>
    </submittedName>
</protein>
<proteinExistence type="predicted"/>
<organism evidence="1 2">
    <name type="scientific">Choristoneura fumiferana</name>
    <name type="common">Spruce budworm moth</name>
    <name type="synonym">Archips fumiferana</name>
    <dbReference type="NCBI Taxonomy" id="7141"/>
    <lineage>
        <taxon>Eukaryota</taxon>
        <taxon>Metazoa</taxon>
        <taxon>Ecdysozoa</taxon>
        <taxon>Arthropoda</taxon>
        <taxon>Hexapoda</taxon>
        <taxon>Insecta</taxon>
        <taxon>Pterygota</taxon>
        <taxon>Neoptera</taxon>
        <taxon>Endopterygota</taxon>
        <taxon>Lepidoptera</taxon>
        <taxon>Glossata</taxon>
        <taxon>Ditrysia</taxon>
        <taxon>Tortricoidea</taxon>
        <taxon>Tortricidae</taxon>
        <taxon>Tortricinae</taxon>
        <taxon>Choristoneura</taxon>
    </lineage>
</organism>
<reference evidence="1 2" key="1">
    <citation type="journal article" date="2022" name="Genome Biol. Evol.">
        <title>The Spruce Budworm Genome: Reconstructing the Evolutionary History of Antifreeze Proteins.</title>
        <authorList>
            <person name="Beliveau C."/>
            <person name="Gagne P."/>
            <person name="Picq S."/>
            <person name="Vernygora O."/>
            <person name="Keeling C.I."/>
            <person name="Pinkney K."/>
            <person name="Doucet D."/>
            <person name="Wen F."/>
            <person name="Johnston J.S."/>
            <person name="Maaroufi H."/>
            <person name="Boyle B."/>
            <person name="Laroche J."/>
            <person name="Dewar K."/>
            <person name="Juretic N."/>
            <person name="Blackburn G."/>
            <person name="Nisole A."/>
            <person name="Brunet B."/>
            <person name="Brandao M."/>
            <person name="Lumley L."/>
            <person name="Duan J."/>
            <person name="Quan G."/>
            <person name="Lucarotti C.J."/>
            <person name="Roe A.D."/>
            <person name="Sperling F.A.H."/>
            <person name="Levesque R.C."/>
            <person name="Cusson M."/>
        </authorList>
    </citation>
    <scope>NUCLEOTIDE SEQUENCE [LARGE SCALE GENOMIC DNA]</scope>
    <source>
        <strain evidence="1">Glfc:IPQL:Cfum</strain>
    </source>
</reference>
<sequence>MEEDVGVKGTVTRLRRRLSIEKTDDEATMKALLHLLDKQEKHEKIPHQVLKIKVTMQEMHLSKYSSQVKRRRRRIN</sequence>
<gene>
    <name evidence="1" type="ORF">MSG28_007672</name>
</gene>
<accession>A0ACC0JYE9</accession>
<dbReference type="EMBL" id="CM046112">
    <property type="protein sequence ID" value="KAI8429118.1"/>
    <property type="molecule type" value="Genomic_DNA"/>
</dbReference>
<evidence type="ECO:0000313" key="1">
    <source>
        <dbReference type="EMBL" id="KAI8429118.1"/>
    </source>
</evidence>
<dbReference type="Proteomes" id="UP001064048">
    <property type="component" value="Chromosome 12"/>
</dbReference>
<name>A0ACC0JYE9_CHOFU</name>
<evidence type="ECO:0000313" key="2">
    <source>
        <dbReference type="Proteomes" id="UP001064048"/>
    </source>
</evidence>